<evidence type="ECO:0000256" key="1">
    <source>
        <dbReference type="SAM" id="SignalP"/>
    </source>
</evidence>
<name>A0A1L8DNK7_9DIPT</name>
<dbReference type="AlphaFoldDB" id="A0A1L8DNK7"/>
<reference evidence="2" key="1">
    <citation type="submission" date="2016-12" db="EMBL/GenBank/DDBJ databases">
        <title>An insight into the sialome and mialome of the sand fly, Nyssomyia neivai.</title>
        <authorList>
            <person name="Sebastian V."/>
            <person name="Goulart T.M."/>
            <person name="Oliveira W."/>
            <person name="Calvo E."/>
            <person name="Oliveira L.F."/>
            <person name="Pinto M.C."/>
            <person name="Rosselino A.M."/>
            <person name="Ribeiro J.M."/>
        </authorList>
    </citation>
    <scope>NUCLEOTIDE SEQUENCE</scope>
</reference>
<feature type="signal peptide" evidence="1">
    <location>
        <begin position="1"/>
        <end position="19"/>
    </location>
</feature>
<protein>
    <submittedName>
        <fullName evidence="2">Putative secreted protein</fullName>
    </submittedName>
</protein>
<organism evidence="2">
    <name type="scientific">Nyssomyia neivai</name>
    <dbReference type="NCBI Taxonomy" id="330878"/>
    <lineage>
        <taxon>Eukaryota</taxon>
        <taxon>Metazoa</taxon>
        <taxon>Ecdysozoa</taxon>
        <taxon>Arthropoda</taxon>
        <taxon>Hexapoda</taxon>
        <taxon>Insecta</taxon>
        <taxon>Pterygota</taxon>
        <taxon>Neoptera</taxon>
        <taxon>Endopterygota</taxon>
        <taxon>Diptera</taxon>
        <taxon>Nematocera</taxon>
        <taxon>Psychodoidea</taxon>
        <taxon>Psychodidae</taxon>
        <taxon>Nyssomyia</taxon>
    </lineage>
</organism>
<sequence>MVALGLHVVHILLPLQLNSSPYQLLFSFPCTNSHPFICAATRWMPSTWLVRRKVLFRTRCVTHGKFVATIPSLITCHRNL</sequence>
<evidence type="ECO:0000313" key="2">
    <source>
        <dbReference type="EMBL" id="JAV08039.1"/>
    </source>
</evidence>
<dbReference type="EMBL" id="GFDF01006045">
    <property type="protein sequence ID" value="JAV08039.1"/>
    <property type="molecule type" value="Transcribed_RNA"/>
</dbReference>
<accession>A0A1L8DNK7</accession>
<keyword evidence="1" id="KW-0732">Signal</keyword>
<proteinExistence type="predicted"/>
<feature type="chain" id="PRO_5012250791" evidence="1">
    <location>
        <begin position="20"/>
        <end position="80"/>
    </location>
</feature>